<dbReference type="EMBL" id="NCWY01000005">
    <property type="protein sequence ID" value="PAK95949.1"/>
    <property type="molecule type" value="Genomic_DNA"/>
</dbReference>
<sequence length="205" mass="21864">MSSETSTTIAVVGGPLVAGHGDGRGLGWVGRVTARTLPSLPGMRVYPLAVGHEDSAGLHSRAMSEAALRFSDGADNRLVLALGSGDLDTGRSVARARLDVANVLDEALARKVSAFVIGPPPDHGTDRNRAIAELNTSFSDVAKRRGIPYVDTYTPLLGHPVWQRELASSHDRLPAQEGYGLLAWLVLHRGWFPWLGVRDVLGDDG</sequence>
<reference evidence="4 9" key="5">
    <citation type="submission" date="2020-12" db="EMBL/GenBank/DDBJ databases">
        <title>FDA dAtabase for Regulatory Grade micrObial Sequences (FDA-ARGOS): Supporting development and validation of Infectious Disease Dx tests.</title>
        <authorList>
            <person name="Sproer C."/>
            <person name="Gronow S."/>
            <person name="Severitt S."/>
            <person name="Schroder I."/>
            <person name="Tallon L."/>
            <person name="Sadzewicz L."/>
            <person name="Zhao X."/>
            <person name="Boylan J."/>
            <person name="Ott S."/>
            <person name="Bowen H."/>
            <person name="Vavikolanu K."/>
            <person name="Mehta A."/>
            <person name="Aluvathingal J."/>
            <person name="Nadendla S."/>
            <person name="Lowell S."/>
            <person name="Myers T."/>
            <person name="Yan Y."/>
            <person name="Sichtig H."/>
        </authorList>
    </citation>
    <scope>NUCLEOTIDE SEQUENCE [LARGE SCALE GENOMIC DNA]</scope>
    <source>
        <strain evidence="4 9">FDAARGOS_902</strain>
    </source>
</reference>
<reference evidence="3 7" key="3">
    <citation type="submission" date="2017-04" db="EMBL/GenBank/DDBJ databases">
        <title>Kefir bacterial isolates.</title>
        <authorList>
            <person name="Kim Y."/>
            <person name="Blasche S."/>
            <person name="Patil K.R."/>
        </authorList>
    </citation>
    <scope>NUCLEOTIDE SEQUENCE [LARGE SCALE GENOMIC DNA]</scope>
    <source>
        <strain evidence="3 7">OG2</strain>
    </source>
</reference>
<dbReference type="InterPro" id="IPR013830">
    <property type="entry name" value="SGNH_hydro"/>
</dbReference>
<dbReference type="RefSeq" id="WP_009375263.1">
    <property type="nucleotide sequence ID" value="NZ_CAACXN010000014.1"/>
</dbReference>
<evidence type="ECO:0000313" key="3">
    <source>
        <dbReference type="EMBL" id="PAK95949.1"/>
    </source>
</evidence>
<dbReference type="EMBL" id="LQQR01000014">
    <property type="protein sequence ID" value="KZE20805.1"/>
    <property type="molecule type" value="Genomic_DNA"/>
</dbReference>
<dbReference type="KEGG" id="bcau:I6G59_11255"/>
<evidence type="ECO:0000313" key="4">
    <source>
        <dbReference type="EMBL" id="QPS32585.1"/>
    </source>
</evidence>
<gene>
    <name evidence="2" type="ORF">AVW13_09860</name>
    <name evidence="3" type="ORF">B8X04_06735</name>
    <name evidence="4" type="ORF">I6G59_11255</name>
    <name evidence="5" type="ORF">NCTC12391_00970</name>
</gene>
<dbReference type="Proteomes" id="UP000076612">
    <property type="component" value="Unassembled WGS sequence"/>
</dbReference>
<dbReference type="SUPFAM" id="SSF52266">
    <property type="entry name" value="SGNH hydrolase"/>
    <property type="match status" value="1"/>
</dbReference>
<dbReference type="Proteomes" id="UP000216867">
    <property type="component" value="Unassembled WGS sequence"/>
</dbReference>
<dbReference type="InterPro" id="IPR036514">
    <property type="entry name" value="SGNH_hydro_sf"/>
</dbReference>
<dbReference type="STRING" id="33889.AVW13_09860"/>
<dbReference type="Pfam" id="PF13472">
    <property type="entry name" value="Lipase_GDSL_2"/>
    <property type="match status" value="1"/>
</dbReference>
<dbReference type="AlphaFoldDB" id="A0A165E7P5"/>
<evidence type="ECO:0000259" key="1">
    <source>
        <dbReference type="Pfam" id="PF13472"/>
    </source>
</evidence>
<evidence type="ECO:0000313" key="2">
    <source>
        <dbReference type="EMBL" id="KZE20805.1"/>
    </source>
</evidence>
<evidence type="ECO:0000313" key="8">
    <source>
        <dbReference type="Proteomes" id="UP000386281"/>
    </source>
</evidence>
<dbReference type="Gene3D" id="3.40.50.1110">
    <property type="entry name" value="SGNH hydrolase"/>
    <property type="match status" value="1"/>
</dbReference>
<reference evidence="5 8" key="4">
    <citation type="submission" date="2019-02" db="EMBL/GenBank/DDBJ databases">
        <authorList>
            <consortium name="Pathogen Informatics"/>
        </authorList>
    </citation>
    <scope>NUCLEOTIDE SEQUENCE [LARGE SCALE GENOMIC DNA]</scope>
    <source>
        <strain evidence="5 8">3012STDY7078520</strain>
    </source>
</reference>
<reference evidence="2" key="2">
    <citation type="submission" date="2016-01" db="EMBL/GenBank/DDBJ databases">
        <authorList>
            <person name="Hong K.W."/>
        </authorList>
    </citation>
    <scope>NUCLEOTIDE SEQUENCE</scope>
    <source>
        <strain evidence="2">M40</strain>
    </source>
</reference>
<evidence type="ECO:0000313" key="6">
    <source>
        <dbReference type="Proteomes" id="UP000076612"/>
    </source>
</evidence>
<dbReference type="GeneID" id="99772623"/>
<dbReference type="EMBL" id="CP065682">
    <property type="protein sequence ID" value="QPS32585.1"/>
    <property type="molecule type" value="Genomic_DNA"/>
</dbReference>
<dbReference type="Proteomes" id="UP000386281">
    <property type="component" value="Unassembled WGS sequence"/>
</dbReference>
<name>A0A165E7P5_9MICO</name>
<evidence type="ECO:0000313" key="9">
    <source>
        <dbReference type="Proteomes" id="UP000594979"/>
    </source>
</evidence>
<evidence type="ECO:0000313" key="5">
    <source>
        <dbReference type="EMBL" id="VEW11827.1"/>
    </source>
</evidence>
<reference evidence="6" key="1">
    <citation type="submission" date="2016-01" db="EMBL/GenBank/DDBJ databases">
        <title>Draft genome of Chromobacterium sp. F49.</title>
        <authorList>
            <person name="Hong K.W."/>
        </authorList>
    </citation>
    <scope>NUCLEOTIDE SEQUENCE [LARGE SCALE GENOMIC DNA]</scope>
    <source>
        <strain evidence="6">M40</strain>
    </source>
</reference>
<accession>A0A165E7P5</accession>
<dbReference type="Proteomes" id="UP000594979">
    <property type="component" value="Chromosome"/>
</dbReference>
<dbReference type="EMBL" id="CAACXN010000014">
    <property type="protein sequence ID" value="VEW11827.1"/>
    <property type="molecule type" value="Genomic_DNA"/>
</dbReference>
<evidence type="ECO:0000313" key="7">
    <source>
        <dbReference type="Proteomes" id="UP000216867"/>
    </source>
</evidence>
<proteinExistence type="predicted"/>
<organism evidence="3 7">
    <name type="scientific">Brevibacterium casei</name>
    <dbReference type="NCBI Taxonomy" id="33889"/>
    <lineage>
        <taxon>Bacteria</taxon>
        <taxon>Bacillati</taxon>
        <taxon>Actinomycetota</taxon>
        <taxon>Actinomycetes</taxon>
        <taxon>Micrococcales</taxon>
        <taxon>Brevibacteriaceae</taxon>
        <taxon>Brevibacterium</taxon>
    </lineage>
</organism>
<feature type="domain" description="SGNH hydrolase-type esterase" evidence="1">
    <location>
        <begin position="16"/>
        <end position="179"/>
    </location>
</feature>
<protein>
    <submittedName>
        <fullName evidence="3">Lysophospholipase</fullName>
    </submittedName>
</protein>